<keyword evidence="3" id="KW-1185">Reference proteome</keyword>
<protein>
    <submittedName>
        <fullName evidence="2">Calcineurin-like phosphoesterase</fullName>
    </submittedName>
</protein>
<reference evidence="2 3" key="1">
    <citation type="submission" date="2016-10" db="EMBL/GenBank/DDBJ databases">
        <authorList>
            <person name="de Groot N.N."/>
        </authorList>
    </citation>
    <scope>NUCLEOTIDE SEQUENCE [LARGE SCALE GENOMIC DNA]</scope>
    <source>
        <strain evidence="2 3">DSM 9179</strain>
    </source>
</reference>
<dbReference type="Proteomes" id="UP000199701">
    <property type="component" value="Unassembled WGS sequence"/>
</dbReference>
<sequence>MGVPVYHTMGNHDSDEYLQETVLKFTGMKNGYYSFVIGLTKFIILNTCYSKNEDGCLPYYKRNYNKKQDIYPVVPEIERDWLRQEIQDEELNYVVFSHQSLSNNFQQRGLANRNEIRNILEQRKVILCMNGHDHGDDCSVINGIPYYTMNSMSYIWHGTKSVFSYGDEIHEKYPFLKDMILYEEPLHALVEIDNSHVRVIGMDGHYQTISPEDIGIGTTWNGVSIAPKVSSFEM</sequence>
<dbReference type="SUPFAM" id="SSF56300">
    <property type="entry name" value="Metallo-dependent phosphatases"/>
    <property type="match status" value="1"/>
</dbReference>
<dbReference type="Pfam" id="PF00149">
    <property type="entry name" value="Metallophos"/>
    <property type="match status" value="1"/>
</dbReference>
<evidence type="ECO:0000313" key="3">
    <source>
        <dbReference type="Proteomes" id="UP000199701"/>
    </source>
</evidence>
<dbReference type="Gene3D" id="3.60.21.10">
    <property type="match status" value="1"/>
</dbReference>
<dbReference type="AlphaFoldDB" id="A0A1I0QUJ9"/>
<dbReference type="InterPro" id="IPR004843">
    <property type="entry name" value="Calcineurin-like_PHP"/>
</dbReference>
<proteinExistence type="predicted"/>
<evidence type="ECO:0000313" key="2">
    <source>
        <dbReference type="EMBL" id="SEW31301.1"/>
    </source>
</evidence>
<feature type="domain" description="Calcineurin-like phosphoesterase" evidence="1">
    <location>
        <begin position="3"/>
        <end position="135"/>
    </location>
</feature>
<dbReference type="EMBL" id="FOJI01000009">
    <property type="protein sequence ID" value="SEW31301.1"/>
    <property type="molecule type" value="Genomic_DNA"/>
</dbReference>
<dbReference type="InterPro" id="IPR029052">
    <property type="entry name" value="Metallo-depent_PP-like"/>
</dbReference>
<dbReference type="InterPro" id="IPR051918">
    <property type="entry name" value="STPP_CPPED1"/>
</dbReference>
<accession>A0A1I0QUJ9</accession>
<dbReference type="GO" id="GO:0016787">
    <property type="term" value="F:hydrolase activity"/>
    <property type="evidence" value="ECO:0007669"/>
    <property type="project" value="InterPro"/>
</dbReference>
<organism evidence="2 3">
    <name type="scientific">[Clostridium] fimetarium</name>
    <dbReference type="NCBI Taxonomy" id="99656"/>
    <lineage>
        <taxon>Bacteria</taxon>
        <taxon>Bacillati</taxon>
        <taxon>Bacillota</taxon>
        <taxon>Clostridia</taxon>
        <taxon>Lachnospirales</taxon>
        <taxon>Lachnospiraceae</taxon>
    </lineage>
</organism>
<dbReference type="PANTHER" id="PTHR43143:SF1">
    <property type="entry name" value="SERINE_THREONINE-PROTEIN PHOSPHATASE CPPED1"/>
    <property type="match status" value="1"/>
</dbReference>
<gene>
    <name evidence="2" type="ORF">SAMN05421659_109136</name>
</gene>
<dbReference type="PANTHER" id="PTHR43143">
    <property type="entry name" value="METALLOPHOSPHOESTERASE, CALCINEURIN SUPERFAMILY"/>
    <property type="match status" value="1"/>
</dbReference>
<name>A0A1I0QUJ9_9FIRM</name>
<evidence type="ECO:0000259" key="1">
    <source>
        <dbReference type="Pfam" id="PF00149"/>
    </source>
</evidence>
<dbReference type="STRING" id="99656.SAMN05421659_109136"/>